<dbReference type="SMART" id="SM00332">
    <property type="entry name" value="PP2Cc"/>
    <property type="match status" value="1"/>
</dbReference>
<dbReference type="PROSITE" id="PS51746">
    <property type="entry name" value="PPM_2"/>
    <property type="match status" value="1"/>
</dbReference>
<dbReference type="GO" id="GO:0046872">
    <property type="term" value="F:metal ion binding"/>
    <property type="evidence" value="ECO:0007669"/>
    <property type="project" value="UniProtKB-UniRule"/>
</dbReference>
<feature type="compositionally biased region" description="Polar residues" evidence="2">
    <location>
        <begin position="81"/>
        <end position="94"/>
    </location>
</feature>
<dbReference type="PANTHER" id="PTHR12320:SF1">
    <property type="entry name" value="PROTEIN PHOSPHATASE PTC7 HOMOLOG"/>
    <property type="match status" value="1"/>
</dbReference>
<evidence type="ECO:0000256" key="2">
    <source>
        <dbReference type="SAM" id="MobiDB-lite"/>
    </source>
</evidence>
<evidence type="ECO:0000313" key="5">
    <source>
        <dbReference type="Proteomes" id="UP000077315"/>
    </source>
</evidence>
<evidence type="ECO:0000259" key="3">
    <source>
        <dbReference type="PROSITE" id="PS51746"/>
    </source>
</evidence>
<keyword evidence="1" id="KW-0378">Hydrolase</keyword>
<dbReference type="EC" id="3.1.3.16" evidence="1"/>
<dbReference type="Pfam" id="PF07228">
    <property type="entry name" value="SpoIIE"/>
    <property type="match status" value="1"/>
</dbReference>
<dbReference type="AlphaFoldDB" id="A0A162U7J3"/>
<dbReference type="EMBL" id="KV440982">
    <property type="protein sequence ID" value="OAD73013.1"/>
    <property type="molecule type" value="Genomic_DNA"/>
</dbReference>
<dbReference type="Proteomes" id="UP000077315">
    <property type="component" value="Unassembled WGS sequence"/>
</dbReference>
<dbReference type="OrthoDB" id="60843at2759"/>
<keyword evidence="1" id="KW-0460">Magnesium</keyword>
<reference evidence="5" key="1">
    <citation type="submission" date="2015-06" db="EMBL/GenBank/DDBJ databases">
        <title>Expansion of signal transduction pathways in fungi by whole-genome duplication.</title>
        <authorList>
            <consortium name="DOE Joint Genome Institute"/>
            <person name="Corrochano L.M."/>
            <person name="Kuo A."/>
            <person name="Marcet-Houben M."/>
            <person name="Polaino S."/>
            <person name="Salamov A."/>
            <person name="Villalobos J.M."/>
            <person name="Alvarez M.I."/>
            <person name="Avalos J."/>
            <person name="Benito E.P."/>
            <person name="Benoit I."/>
            <person name="Burger G."/>
            <person name="Camino L.P."/>
            <person name="Canovas D."/>
            <person name="Cerda-Olmedo E."/>
            <person name="Cheng J.-F."/>
            <person name="Dominguez A."/>
            <person name="Elias M."/>
            <person name="Eslava A.P."/>
            <person name="Glaser F."/>
            <person name="Grimwood J."/>
            <person name="Gutierrez G."/>
            <person name="Heitman J."/>
            <person name="Henrissat B."/>
            <person name="Iturriaga E.A."/>
            <person name="Lang B.F."/>
            <person name="Lavin J.L."/>
            <person name="Lee S."/>
            <person name="Li W."/>
            <person name="Lindquist E."/>
            <person name="Lopez-Garcia S."/>
            <person name="Luque E.M."/>
            <person name="Marcos A.T."/>
            <person name="Martin J."/>
            <person name="McCluskey K."/>
            <person name="Medina H.R."/>
            <person name="Miralles-Duran A."/>
            <person name="Miyazaki A."/>
            <person name="Munoz-Torres E."/>
            <person name="Oguiza J.A."/>
            <person name="Ohm R."/>
            <person name="Olmedo M."/>
            <person name="Orejas M."/>
            <person name="Ortiz-Castellanos L."/>
            <person name="Pisabarro A.G."/>
            <person name="Rodriguez-Romero J."/>
            <person name="Ruiz-Herrera J."/>
            <person name="Ruiz-Vazquez R."/>
            <person name="Sanz C."/>
            <person name="Schackwitz W."/>
            <person name="Schmutz J."/>
            <person name="Shahriari M."/>
            <person name="Shelest E."/>
            <person name="Silva-Franco F."/>
            <person name="Soanes D."/>
            <person name="Syed K."/>
            <person name="Tagua V.G."/>
            <person name="Talbot N.J."/>
            <person name="Thon M."/>
            <person name="De vries R.P."/>
            <person name="Wiebenga A."/>
            <person name="Yadav J.S."/>
            <person name="Braun E.L."/>
            <person name="Baker S."/>
            <person name="Garre V."/>
            <person name="Horwitz B."/>
            <person name="Torres-Martinez S."/>
            <person name="Idnurm A."/>
            <person name="Herrera-Estrella A."/>
            <person name="Gabaldon T."/>
            <person name="Grigoriev I.V."/>
        </authorList>
    </citation>
    <scope>NUCLEOTIDE SEQUENCE [LARGE SCALE GENOMIC DNA]</scope>
    <source>
        <strain evidence="5">NRRL 1555(-)</strain>
    </source>
</reference>
<comment type="cofactor">
    <cofactor evidence="1">
        <name>Mg(2+)</name>
        <dbReference type="ChEBI" id="CHEBI:18420"/>
    </cofactor>
</comment>
<dbReference type="STRING" id="763407.A0A162U7J3"/>
<keyword evidence="1" id="KW-0479">Metal-binding</keyword>
<protein>
    <recommendedName>
        <fullName evidence="1">Protein phosphatase</fullName>
        <ecNumber evidence="1">3.1.3.16</ecNumber>
    </recommendedName>
</protein>
<comment type="catalytic activity">
    <reaction evidence="1">
        <text>O-phospho-L-seryl-[protein] + H2O = L-seryl-[protein] + phosphate</text>
        <dbReference type="Rhea" id="RHEA:20629"/>
        <dbReference type="Rhea" id="RHEA-COMP:9863"/>
        <dbReference type="Rhea" id="RHEA-COMP:11604"/>
        <dbReference type="ChEBI" id="CHEBI:15377"/>
        <dbReference type="ChEBI" id="CHEBI:29999"/>
        <dbReference type="ChEBI" id="CHEBI:43474"/>
        <dbReference type="ChEBI" id="CHEBI:83421"/>
        <dbReference type="EC" id="3.1.3.16"/>
    </reaction>
</comment>
<dbReference type="FunCoup" id="A0A162U7J3">
    <property type="interactions" value="296"/>
</dbReference>
<dbReference type="InParanoid" id="A0A162U7J3"/>
<organism evidence="4 5">
    <name type="scientific">Phycomyces blakesleeanus (strain ATCC 8743b / DSM 1359 / FGSC 10004 / NBRC 33097 / NRRL 1555)</name>
    <dbReference type="NCBI Taxonomy" id="763407"/>
    <lineage>
        <taxon>Eukaryota</taxon>
        <taxon>Fungi</taxon>
        <taxon>Fungi incertae sedis</taxon>
        <taxon>Mucoromycota</taxon>
        <taxon>Mucoromycotina</taxon>
        <taxon>Mucoromycetes</taxon>
        <taxon>Mucorales</taxon>
        <taxon>Phycomycetaceae</taxon>
        <taxon>Phycomyces</taxon>
    </lineage>
</organism>
<dbReference type="InterPro" id="IPR039123">
    <property type="entry name" value="PPTC7"/>
</dbReference>
<name>A0A162U7J3_PHYB8</name>
<accession>A0A162U7J3</accession>
<keyword evidence="1" id="KW-0464">Manganese</keyword>
<sequence>MARQYAQRFATASHLLRFGPSETLLPSITCLRPKWSANRLLTLNTPSQQQKSIHYATPLTETPLFLTSSGNNRSKVPLQSLTQSRNLTSSNTAHDTPPTGELSQEEPQTTTEGFNFFAYASWHAKNRAPKEKQKESKTPYWKRSKVGKVDAGEDAFFHTYTPKGMALGVADGVGGWADVGVDPALFSWTLMNNAAVVAKAENPVDAHHILDSAFNQLRVGGKVPAGSSTACILNLCKVTGQMTTCNVGDSAFLLIRDQKVVYESPSQQHYFNCPYQLTVVPDTYPDRDNYVTDMPKDGDQKSFFLKDGDIIILATDGYFDNVYSSETLALVNSTMSRLTDATEEDEVVTTVRGLVKTLTDTARRLSLDPKRLSPWARAAQAHGSHYRGGKVDDITCIVTLVKGVHPDPTPQDN</sequence>
<feature type="domain" description="PPM-type phosphatase" evidence="3">
    <location>
        <begin position="139"/>
        <end position="401"/>
    </location>
</feature>
<dbReference type="GeneID" id="28999417"/>
<dbReference type="GO" id="GO:0004722">
    <property type="term" value="F:protein serine/threonine phosphatase activity"/>
    <property type="evidence" value="ECO:0007669"/>
    <property type="project" value="UniProtKB-EC"/>
</dbReference>
<gene>
    <name evidence="4" type="ORF">PHYBLDRAFT_181719</name>
</gene>
<evidence type="ECO:0000313" key="4">
    <source>
        <dbReference type="EMBL" id="OAD73013.1"/>
    </source>
</evidence>
<dbReference type="InterPro" id="IPR001932">
    <property type="entry name" value="PPM-type_phosphatase-like_dom"/>
</dbReference>
<dbReference type="RefSeq" id="XP_018291053.1">
    <property type="nucleotide sequence ID" value="XM_018438511.1"/>
</dbReference>
<comment type="catalytic activity">
    <reaction evidence="1">
        <text>O-phospho-L-threonyl-[protein] + H2O = L-threonyl-[protein] + phosphate</text>
        <dbReference type="Rhea" id="RHEA:47004"/>
        <dbReference type="Rhea" id="RHEA-COMP:11060"/>
        <dbReference type="Rhea" id="RHEA-COMP:11605"/>
        <dbReference type="ChEBI" id="CHEBI:15377"/>
        <dbReference type="ChEBI" id="CHEBI:30013"/>
        <dbReference type="ChEBI" id="CHEBI:43474"/>
        <dbReference type="ChEBI" id="CHEBI:61977"/>
        <dbReference type="EC" id="3.1.3.16"/>
    </reaction>
</comment>
<dbReference type="SMART" id="SM00331">
    <property type="entry name" value="PP2C_SIG"/>
    <property type="match status" value="1"/>
</dbReference>
<comment type="cofactor">
    <cofactor evidence="1">
        <name>Mn(2+)</name>
        <dbReference type="ChEBI" id="CHEBI:29035"/>
    </cofactor>
</comment>
<dbReference type="VEuPathDB" id="FungiDB:PHYBLDRAFT_181719"/>
<dbReference type="PANTHER" id="PTHR12320">
    <property type="entry name" value="PROTEIN PHOSPHATASE 2C"/>
    <property type="match status" value="1"/>
</dbReference>
<dbReference type="SUPFAM" id="SSF81606">
    <property type="entry name" value="PP2C-like"/>
    <property type="match status" value="1"/>
</dbReference>
<proteinExistence type="inferred from homology"/>
<keyword evidence="1" id="KW-0904">Protein phosphatase</keyword>
<comment type="similarity">
    <text evidence="1">Belongs to the PP2C family.</text>
</comment>
<keyword evidence="5" id="KW-1185">Reference proteome</keyword>
<dbReference type="Gene3D" id="3.60.40.10">
    <property type="entry name" value="PPM-type phosphatase domain"/>
    <property type="match status" value="2"/>
</dbReference>
<feature type="region of interest" description="Disordered" evidence="2">
    <location>
        <begin position="81"/>
        <end position="108"/>
    </location>
</feature>
<dbReference type="InterPro" id="IPR036457">
    <property type="entry name" value="PPM-type-like_dom_sf"/>
</dbReference>
<evidence type="ECO:0000256" key="1">
    <source>
        <dbReference type="RuleBase" id="RU366020"/>
    </source>
</evidence>